<dbReference type="PANTHER" id="PTHR13044">
    <property type="entry name" value="ACTIVATING TRANSCRIPTION FACTOR ATF 4/5"/>
    <property type="match status" value="1"/>
</dbReference>
<dbReference type="GO" id="GO:0005634">
    <property type="term" value="C:nucleus"/>
    <property type="evidence" value="ECO:0007669"/>
    <property type="project" value="UniProtKB-SubCell"/>
</dbReference>
<keyword evidence="2" id="KW-0805">Transcription regulation</keyword>
<dbReference type="Proteomes" id="UP000029445">
    <property type="component" value="Chromosome 9"/>
</dbReference>
<gene>
    <name evidence="8" type="ORF">CNBG_5634</name>
</gene>
<feature type="compositionally biased region" description="Basic and acidic residues" evidence="6">
    <location>
        <begin position="166"/>
        <end position="177"/>
    </location>
</feature>
<evidence type="ECO:0000256" key="2">
    <source>
        <dbReference type="ARBA" id="ARBA00023015"/>
    </source>
</evidence>
<dbReference type="Pfam" id="PF07716">
    <property type="entry name" value="bZIP_2"/>
    <property type="match status" value="1"/>
</dbReference>
<feature type="region of interest" description="Disordered" evidence="6">
    <location>
        <begin position="45"/>
        <end position="95"/>
    </location>
</feature>
<feature type="region of interest" description="Disordered" evidence="6">
    <location>
        <begin position="162"/>
        <end position="214"/>
    </location>
</feature>
<keyword evidence="9" id="KW-1185">Reference proteome</keyword>
<feature type="compositionally biased region" description="Low complexity" evidence="6">
    <location>
        <begin position="16"/>
        <end position="27"/>
    </location>
</feature>
<dbReference type="OMA" id="NFADEPP"/>
<dbReference type="InterPro" id="IPR046347">
    <property type="entry name" value="bZIP_sf"/>
</dbReference>
<evidence type="ECO:0000313" key="9">
    <source>
        <dbReference type="Proteomes" id="UP000029445"/>
    </source>
</evidence>
<dbReference type="PROSITE" id="PS50217">
    <property type="entry name" value="BZIP"/>
    <property type="match status" value="1"/>
</dbReference>
<proteinExistence type="predicted"/>
<dbReference type="GeneID" id="88181770"/>
<sequence>MFPDLPEHLQALNTIPGNSPPSSGMNPEQEEAFWGFLHADELFRNFGSVPSPHDEEKKQQQAAQNQMSAPAAPAPTPTTVATPISSSSKDDKHSTPTLESFLAAYMGNSSTTAQQQTAAQTISNYLMPLPAPYTNPASNAHHQNTIVPSTSVTTQDVVPSASTISAHEDSPIDDKPSGAKKLKQMGANPNDIEEDKRRRNTEASARFRAKKKEREQALERRAKELEAQVASLTAENSSLQNENRLLKAIVLNGSNPGAAALAGVIGAGHDTQGQDALQAALAALGKRKRDE</sequence>
<dbReference type="CDD" id="cd14705">
    <property type="entry name" value="bZIP_Zip1"/>
    <property type="match status" value="1"/>
</dbReference>
<dbReference type="Gene3D" id="1.20.5.170">
    <property type="match status" value="1"/>
</dbReference>
<dbReference type="SUPFAM" id="SSF57959">
    <property type="entry name" value="Leucine zipper domain"/>
    <property type="match status" value="1"/>
</dbReference>
<feature type="compositionally biased region" description="Low complexity" evidence="6">
    <location>
        <begin position="60"/>
        <end position="87"/>
    </location>
</feature>
<evidence type="ECO:0000259" key="7">
    <source>
        <dbReference type="PROSITE" id="PS50217"/>
    </source>
</evidence>
<feature type="region of interest" description="Disordered" evidence="6">
    <location>
        <begin position="1"/>
        <end position="28"/>
    </location>
</feature>
<evidence type="ECO:0000256" key="5">
    <source>
        <dbReference type="ARBA" id="ARBA00023242"/>
    </source>
</evidence>
<evidence type="ECO:0000313" key="8">
    <source>
        <dbReference type="EMBL" id="KGB79796.1"/>
    </source>
</evidence>
<organism evidence="8 9">
    <name type="scientific">Cryptococcus deuterogattii (strain R265)</name>
    <name type="common">Cryptococcus gattii VGII (strain R265)</name>
    <dbReference type="NCBI Taxonomy" id="294750"/>
    <lineage>
        <taxon>Eukaryota</taxon>
        <taxon>Fungi</taxon>
        <taxon>Dikarya</taxon>
        <taxon>Basidiomycota</taxon>
        <taxon>Agaricomycotina</taxon>
        <taxon>Tremellomycetes</taxon>
        <taxon>Tremellales</taxon>
        <taxon>Cryptococcaceae</taxon>
        <taxon>Cryptococcus</taxon>
        <taxon>Cryptococcus gattii species complex</taxon>
    </lineage>
</organism>
<evidence type="ECO:0000256" key="3">
    <source>
        <dbReference type="ARBA" id="ARBA00023125"/>
    </source>
</evidence>
<dbReference type="SMART" id="SM00338">
    <property type="entry name" value="BRLZ"/>
    <property type="match status" value="1"/>
</dbReference>
<keyword evidence="3" id="KW-0238">DNA-binding</keyword>
<reference evidence="8 9" key="2">
    <citation type="journal article" date="2018" name="Proc. Natl. Acad. Sci.">
        <title>RNAi is a critical determinant of centromere evolution in closely related fungi.</title>
        <authorList>
            <person name="Yadav V."/>
            <person name="Sun S."/>
            <person name="Billmyre R.B."/>
            <person name="Thimmappa B.C."/>
            <person name="Shea T."/>
            <person name="Lintner R."/>
            <person name="Bakkeren G."/>
            <person name="Cuomo C.A."/>
            <person name="Heitman J."/>
            <person name="Sanyal K."/>
        </authorList>
    </citation>
    <scope>NUCLEOTIDE SEQUENCE [LARGE SCALE GENOMIC DNA]</scope>
    <source>
        <strain evidence="8 9">R265</strain>
    </source>
</reference>
<reference evidence="8 9" key="1">
    <citation type="journal article" date="2011" name="MBio">
        <title>Genome variation in Cryptococcus gattii, an emerging pathogen of immunocompetent hosts.</title>
        <authorList>
            <person name="D'Souza C.A."/>
            <person name="Kronstad J.W."/>
            <person name="Taylor G."/>
            <person name="Warren R."/>
            <person name="Yuen M."/>
            <person name="Hu G."/>
            <person name="Jung W.H."/>
            <person name="Sham A."/>
            <person name="Kidd S.E."/>
            <person name="Tangen K."/>
            <person name="Lee N."/>
            <person name="Zeilmaker T."/>
            <person name="Sawkins J."/>
            <person name="McVicker G."/>
            <person name="Shah S."/>
            <person name="Gnerre S."/>
            <person name="Griggs A."/>
            <person name="Zeng Q."/>
            <person name="Bartlett K."/>
            <person name="Li W."/>
            <person name="Wang X."/>
            <person name="Heitman J."/>
            <person name="Stajich J.E."/>
            <person name="Fraser J.A."/>
            <person name="Meyer W."/>
            <person name="Carter D."/>
            <person name="Schein J."/>
            <person name="Krzywinski M."/>
            <person name="Kwon-Chung K.J."/>
            <person name="Varma A."/>
            <person name="Wang J."/>
            <person name="Brunham R."/>
            <person name="Fyfe M."/>
            <person name="Ouellette B.F."/>
            <person name="Siddiqui A."/>
            <person name="Marra M."/>
            <person name="Jones S."/>
            <person name="Holt R."/>
            <person name="Birren B.W."/>
            <person name="Galagan J.E."/>
            <person name="Cuomo C.A."/>
        </authorList>
    </citation>
    <scope>NUCLEOTIDE SEQUENCE [LARGE SCALE GENOMIC DNA]</scope>
    <source>
        <strain evidence="8 9">R265</strain>
    </source>
</reference>
<name>A0A095DGG6_CRYD2</name>
<comment type="subcellular location">
    <subcellularLocation>
        <location evidence="1">Nucleus</location>
    </subcellularLocation>
</comment>
<evidence type="ECO:0000256" key="4">
    <source>
        <dbReference type="ARBA" id="ARBA00023163"/>
    </source>
</evidence>
<dbReference type="AlphaFoldDB" id="A0A095DGG6"/>
<protein>
    <submittedName>
        <fullName evidence="8">Regulatory protein Cys-3</fullName>
    </submittedName>
</protein>
<evidence type="ECO:0000256" key="6">
    <source>
        <dbReference type="SAM" id="MobiDB-lite"/>
    </source>
</evidence>
<dbReference type="GO" id="GO:0000977">
    <property type="term" value="F:RNA polymerase II transcription regulatory region sequence-specific DNA binding"/>
    <property type="evidence" value="ECO:0007669"/>
    <property type="project" value="TreeGrafter"/>
</dbReference>
<keyword evidence="5" id="KW-0539">Nucleus</keyword>
<feature type="domain" description="BZIP" evidence="7">
    <location>
        <begin position="190"/>
        <end position="247"/>
    </location>
</feature>
<dbReference type="PANTHER" id="PTHR13044:SF14">
    <property type="entry name" value="CRYPTOCEPHAL, ISOFORM A"/>
    <property type="match status" value="1"/>
</dbReference>
<dbReference type="HOGENOM" id="CLU_1038961_0_0_1"/>
<dbReference type="InterPro" id="IPR004827">
    <property type="entry name" value="bZIP"/>
</dbReference>
<dbReference type="GO" id="GO:0001228">
    <property type="term" value="F:DNA-binding transcription activator activity, RNA polymerase II-specific"/>
    <property type="evidence" value="ECO:0007669"/>
    <property type="project" value="TreeGrafter"/>
</dbReference>
<dbReference type="EMBL" id="CP025767">
    <property type="protein sequence ID" value="KGB79796.1"/>
    <property type="molecule type" value="Genomic_DNA"/>
</dbReference>
<dbReference type="OrthoDB" id="1939598at2759"/>
<dbReference type="STRING" id="294750.A0A095DGG6"/>
<keyword evidence="4" id="KW-0804">Transcription</keyword>
<dbReference type="KEGG" id="cdeu:CNBG_5634"/>
<dbReference type="PROSITE" id="PS00036">
    <property type="entry name" value="BZIP_BASIC"/>
    <property type="match status" value="1"/>
</dbReference>
<evidence type="ECO:0000256" key="1">
    <source>
        <dbReference type="ARBA" id="ARBA00004123"/>
    </source>
</evidence>
<dbReference type="VEuPathDB" id="FungiDB:CNBG_5634"/>
<accession>A0A095DGG6</accession>
<dbReference type="RefSeq" id="XP_062885450.1">
    <property type="nucleotide sequence ID" value="XM_063029495.1"/>
</dbReference>